<dbReference type="GO" id="GO:0003729">
    <property type="term" value="F:mRNA binding"/>
    <property type="evidence" value="ECO:0007669"/>
    <property type="project" value="InterPro"/>
</dbReference>
<evidence type="ECO:0000256" key="12">
    <source>
        <dbReference type="ARBA" id="ARBA00023242"/>
    </source>
</evidence>
<evidence type="ECO:0000313" key="15">
    <source>
        <dbReference type="EMBL" id="JAP44307.1"/>
    </source>
</evidence>
<keyword evidence="9" id="KW-0694">RNA-binding</keyword>
<feature type="compositionally biased region" description="Polar residues" evidence="13">
    <location>
        <begin position="950"/>
        <end position="980"/>
    </location>
</feature>
<organism evidence="15">
    <name type="scientific">Schistocephalus solidus</name>
    <name type="common">Tapeworm</name>
    <dbReference type="NCBI Taxonomy" id="70667"/>
    <lineage>
        <taxon>Eukaryota</taxon>
        <taxon>Metazoa</taxon>
        <taxon>Spiralia</taxon>
        <taxon>Lophotrochozoa</taxon>
        <taxon>Platyhelminthes</taxon>
        <taxon>Cestoda</taxon>
        <taxon>Eucestoda</taxon>
        <taxon>Diphyllobothriidea</taxon>
        <taxon>Diphyllobothriidae</taxon>
        <taxon>Schistocephalus</taxon>
    </lineage>
</organism>
<evidence type="ECO:0000256" key="6">
    <source>
        <dbReference type="ARBA" id="ARBA00022664"/>
    </source>
</evidence>
<dbReference type="GO" id="GO:0006397">
    <property type="term" value="P:mRNA processing"/>
    <property type="evidence" value="ECO:0007669"/>
    <property type="project" value="UniProtKB-KW"/>
</dbReference>
<dbReference type="GO" id="GO:0005737">
    <property type="term" value="C:cytoplasm"/>
    <property type="evidence" value="ECO:0007669"/>
    <property type="project" value="UniProtKB-SubCell"/>
</dbReference>
<feature type="region of interest" description="Disordered" evidence="13">
    <location>
        <begin position="317"/>
        <end position="388"/>
    </location>
</feature>
<keyword evidence="11" id="KW-0508">mRNA splicing</keyword>
<evidence type="ECO:0000256" key="3">
    <source>
        <dbReference type="ARBA" id="ARBA00009548"/>
    </source>
</evidence>
<dbReference type="GO" id="GO:0006417">
    <property type="term" value="P:regulation of translation"/>
    <property type="evidence" value="ECO:0007669"/>
    <property type="project" value="UniProtKB-KW"/>
</dbReference>
<keyword evidence="4" id="KW-0813">Transport</keyword>
<feature type="compositionally biased region" description="Polar residues" evidence="13">
    <location>
        <begin position="869"/>
        <end position="878"/>
    </location>
</feature>
<feature type="region of interest" description="Disordered" evidence="13">
    <location>
        <begin position="1"/>
        <end position="303"/>
    </location>
</feature>
<evidence type="ECO:0000256" key="13">
    <source>
        <dbReference type="SAM" id="MobiDB-lite"/>
    </source>
</evidence>
<comment type="similarity">
    <text evidence="3">Belongs to the CASC3 family.</text>
</comment>
<evidence type="ECO:0000256" key="10">
    <source>
        <dbReference type="ARBA" id="ARBA00023161"/>
    </source>
</evidence>
<dbReference type="GO" id="GO:0051028">
    <property type="term" value="P:mRNA transport"/>
    <property type="evidence" value="ECO:0007669"/>
    <property type="project" value="UniProtKB-KW"/>
</dbReference>
<protein>
    <submittedName>
        <fullName evidence="15">Protein CASC3</fullName>
    </submittedName>
</protein>
<dbReference type="GO" id="GO:0008380">
    <property type="term" value="P:RNA splicing"/>
    <property type="evidence" value="ECO:0007669"/>
    <property type="project" value="UniProtKB-KW"/>
</dbReference>
<feature type="region of interest" description="Disordered" evidence="13">
    <location>
        <begin position="732"/>
        <end position="994"/>
    </location>
</feature>
<evidence type="ECO:0000256" key="1">
    <source>
        <dbReference type="ARBA" id="ARBA00004123"/>
    </source>
</evidence>
<feature type="region of interest" description="Disordered" evidence="13">
    <location>
        <begin position="1135"/>
        <end position="1186"/>
    </location>
</feature>
<evidence type="ECO:0000256" key="4">
    <source>
        <dbReference type="ARBA" id="ARBA00022448"/>
    </source>
</evidence>
<keyword evidence="12" id="KW-0539">Nucleus</keyword>
<feature type="compositionally biased region" description="Polar residues" evidence="13">
    <location>
        <begin position="81"/>
        <end position="90"/>
    </location>
</feature>
<feature type="compositionally biased region" description="Basic and acidic residues" evidence="13">
    <location>
        <begin position="759"/>
        <end position="775"/>
    </location>
</feature>
<reference evidence="15" key="1">
    <citation type="submission" date="2016-01" db="EMBL/GenBank/DDBJ databases">
        <title>Reference transcriptome for the parasite Schistocephalus solidus: insights into the molecular evolution of parasitism.</title>
        <authorList>
            <person name="Hebert F.O."/>
            <person name="Grambauer S."/>
            <person name="Barber I."/>
            <person name="Landry C.R."/>
            <person name="Aubin-Horth N."/>
        </authorList>
    </citation>
    <scope>NUCLEOTIDE SEQUENCE</scope>
</reference>
<dbReference type="InterPro" id="IPR018545">
    <property type="entry name" value="Btz_dom"/>
</dbReference>
<feature type="compositionally biased region" description="Basic and acidic residues" evidence="13">
    <location>
        <begin position="317"/>
        <end position="333"/>
    </location>
</feature>
<proteinExistence type="inferred from homology"/>
<evidence type="ECO:0000256" key="11">
    <source>
        <dbReference type="ARBA" id="ARBA00023187"/>
    </source>
</evidence>
<feature type="compositionally biased region" description="Acidic residues" evidence="13">
    <location>
        <begin position="229"/>
        <end position="265"/>
    </location>
</feature>
<dbReference type="GO" id="GO:0035145">
    <property type="term" value="C:exon-exon junction complex"/>
    <property type="evidence" value="ECO:0007669"/>
    <property type="project" value="InterPro"/>
</dbReference>
<dbReference type="Pfam" id="PF09405">
    <property type="entry name" value="Btz"/>
    <property type="match status" value="1"/>
</dbReference>
<keyword evidence="7" id="KW-0509">mRNA transport</keyword>
<feature type="compositionally biased region" description="Basic and acidic residues" evidence="13">
    <location>
        <begin position="497"/>
        <end position="527"/>
    </location>
</feature>
<comment type="subcellular location">
    <subcellularLocation>
        <location evidence="2">Cytoplasm</location>
    </subcellularLocation>
    <subcellularLocation>
        <location evidence="1">Nucleus</location>
    </subcellularLocation>
</comment>
<keyword evidence="6" id="KW-0507">mRNA processing</keyword>
<feature type="region of interest" description="Disordered" evidence="13">
    <location>
        <begin position="422"/>
        <end position="695"/>
    </location>
</feature>
<gene>
    <name evidence="15" type="primary">CASC3</name>
    <name evidence="15" type="ORF">TR93829</name>
</gene>
<feature type="compositionally biased region" description="Basic and acidic residues" evidence="13">
    <location>
        <begin position="636"/>
        <end position="656"/>
    </location>
</feature>
<feature type="compositionally biased region" description="Basic and acidic residues" evidence="13">
    <location>
        <begin position="275"/>
        <end position="298"/>
    </location>
</feature>
<evidence type="ECO:0000256" key="2">
    <source>
        <dbReference type="ARBA" id="ARBA00004496"/>
    </source>
</evidence>
<feature type="compositionally biased region" description="Polar residues" evidence="13">
    <location>
        <begin position="19"/>
        <end position="28"/>
    </location>
</feature>
<evidence type="ECO:0000256" key="5">
    <source>
        <dbReference type="ARBA" id="ARBA00022490"/>
    </source>
</evidence>
<sequence length="1186" mass="129624">MISCDSKVQPPAEPKPPNSVESEPSNCGDSKKDAEDIVPPYSKEVKSGDCQSDDAGNDPTVCPPEAKNDEKGQNIAAENETIVSHNSFNLDSDEPISPAKSAETERKEAAADSVDVSAEPELPRAKTESRDDNNASEVVGSNTQPNSPLGSQSKPQPDGTAVIEAATIDSSPQKTLPEVKDKSAAKVASDASSPPLSVQDDFEGSDDDSFSDDDEDIHVGRLRRRSSVSEEEEEVDEYEDDFTDEGDYSEEETMEDEFEDEEEEGQGGALSELDEQAKIDDEKVQDDSDQSIKQKDMDLSPPAHTVTFSAAIDAAEKEGRIVDENKPEAREQGAIEEEKEEENKKNPAYVPRSGAYYMHDVRNDGSASDEEGNAAQNTTKRVDRRPGIMADRWQHDRFDARLQAPPTEEELIYRYGYNIRKHGFDEVPDTKPATEATTSDAPDTKTGCSKLGTSRSGRTPRKTVSRGGTARSSGSGGHKNVPVDSTPTDVMQAPAEQRSKVASRETETTRNRGVREGTRSDRGKDLDVYPSAPRSGNLRASFTRSSTAEDGCQVQVATNNQRTRTRQMDNYEDRSAPRYNWGAVSHREKRSGEQYDGNDVNHTALRDETCRGPVDGSTYYRTPPGSERRQNRRRSQRYDDASHQNADDRRLNHDTTYRAYPNNNRAVGPLRYQNYPGRYSSGEDVNPKDRGSAIAQSSSNRHLDYYDDYNAPPPSQHRTSDLRCDLRYEQRNQTSANFRNEPDDSQGHSGRRFNQSAKFGDEIRHGSGYRQDRHQPLAQASRGDGQPSDDSYNRKPGYRPGRYGSRSQPSEVKKSHHNENSDRDNDRGFDYRSERYQPRIVASEVIGSSQASGRIGHQDRNAGRVAGRHSSNQSSDLPSNHRFQHGRTEEQLQAPAQRAKRYSTIRQTPKSSGPGGQDLEPSESHRPLQTSSSPTDRMPPVAQKTVLPEPQSTATTSPSKPTVRSTPTPDSTLTTEQASNSTSKPPPTSPAASKDVHLLTSSMNAVRLGQPNHSITYSPVGLGGSFPAPAGAQFSAGDPEIPPLDYYRSIDPALVAAVLNQQHALAQAVNNAAMNRGPTLTPPHSLPAQPAPPSTMGGFPMSPAGDAYYGVATMPVDARAIGQLYSVPPPLVGTTPPFRQELQPTNATGIPGGRPILGNRPKRSLEVKDPSSGTTTPPSSSQVKAV</sequence>
<dbReference type="GO" id="GO:0000184">
    <property type="term" value="P:nuclear-transcribed mRNA catabolic process, nonsense-mediated decay"/>
    <property type="evidence" value="ECO:0007669"/>
    <property type="project" value="UniProtKB-KW"/>
</dbReference>
<feature type="domain" description="Btz" evidence="14">
    <location>
        <begin position="314"/>
        <end position="423"/>
    </location>
</feature>
<evidence type="ECO:0000256" key="9">
    <source>
        <dbReference type="ARBA" id="ARBA00022884"/>
    </source>
</evidence>
<evidence type="ECO:0000259" key="14">
    <source>
        <dbReference type="SMART" id="SM01044"/>
    </source>
</evidence>
<dbReference type="EMBL" id="GEEE01018918">
    <property type="protein sequence ID" value="JAP44307.1"/>
    <property type="molecule type" value="Transcribed_RNA"/>
</dbReference>
<name>A0A0X3P3C2_SCHSO</name>
<accession>A0A0X3P3C2</accession>
<feature type="compositionally biased region" description="Basic and acidic residues" evidence="13">
    <location>
        <begin position="566"/>
        <end position="576"/>
    </location>
</feature>
<keyword evidence="5" id="KW-0963">Cytoplasm</keyword>
<keyword evidence="8" id="KW-0810">Translation regulation</keyword>
<evidence type="ECO:0000256" key="8">
    <source>
        <dbReference type="ARBA" id="ARBA00022845"/>
    </source>
</evidence>
<keyword evidence="10" id="KW-0866">Nonsense-mediated mRNA decay</keyword>
<evidence type="ECO:0000256" key="7">
    <source>
        <dbReference type="ARBA" id="ARBA00022816"/>
    </source>
</evidence>
<feature type="compositionally biased region" description="Polar residues" evidence="13">
    <location>
        <begin position="538"/>
        <end position="548"/>
    </location>
</feature>
<feature type="compositionally biased region" description="Acidic residues" evidence="13">
    <location>
        <begin position="200"/>
        <end position="216"/>
    </location>
</feature>
<feature type="compositionally biased region" description="Polar residues" evidence="13">
    <location>
        <begin position="135"/>
        <end position="155"/>
    </location>
</feature>
<feature type="compositionally biased region" description="Basic and acidic residues" evidence="13">
    <location>
        <begin position="121"/>
        <end position="133"/>
    </location>
</feature>
<feature type="compositionally biased region" description="Low complexity" evidence="13">
    <location>
        <begin position="1170"/>
        <end position="1186"/>
    </location>
</feature>
<feature type="compositionally biased region" description="Basic and acidic residues" evidence="13">
    <location>
        <begin position="811"/>
        <end position="837"/>
    </location>
</feature>
<dbReference type="SMART" id="SM01044">
    <property type="entry name" value="Btz"/>
    <property type="match status" value="1"/>
</dbReference>
<dbReference type="AlphaFoldDB" id="A0A0X3P3C2"/>